<evidence type="ECO:0008006" key="3">
    <source>
        <dbReference type="Google" id="ProtNLM"/>
    </source>
</evidence>
<proteinExistence type="predicted"/>
<evidence type="ECO:0000313" key="2">
    <source>
        <dbReference type="Proteomes" id="UP000030585"/>
    </source>
</evidence>
<organism evidence="1 2">
    <name type="scientific">Xanthomonas citri pv. fuscans</name>
    <dbReference type="NCBI Taxonomy" id="366649"/>
    <lineage>
        <taxon>Bacteria</taxon>
        <taxon>Pseudomonadati</taxon>
        <taxon>Pseudomonadota</taxon>
        <taxon>Gammaproteobacteria</taxon>
        <taxon>Lysobacterales</taxon>
        <taxon>Lysobacteraceae</taxon>
        <taxon>Xanthomonas</taxon>
    </lineage>
</organism>
<comment type="caution">
    <text evidence="1">The sequence shown here is derived from an EMBL/GenBank/DDBJ whole genome shotgun (WGS) entry which is preliminary data.</text>
</comment>
<accession>A0AB34Q1K0</accession>
<protein>
    <recommendedName>
        <fullName evidence="3">Partitioning-associated protein ParC</fullName>
    </recommendedName>
</protein>
<gene>
    <name evidence="1" type="ORF">NY98_21685</name>
</gene>
<name>A0AB34Q1K0_XANCI</name>
<reference evidence="2" key="1">
    <citation type="submission" date="2015-04" db="EMBL/GenBank/DDBJ databases">
        <title>Genome sequencing of pathogens of bean.</title>
        <authorList>
            <person name="Harrison J."/>
            <person name="Aritua V."/>
            <person name="Sapp M."/>
            <person name="Smith J."/>
            <person name="Studholme D.J."/>
        </authorList>
    </citation>
    <scope>NUCLEOTIDE SEQUENCE [LARGE SCALE GENOMIC DNA]</scope>
    <source>
        <strain evidence="2">NCPPB 1058</strain>
    </source>
</reference>
<dbReference type="AlphaFoldDB" id="A0AB34Q1K0"/>
<dbReference type="EMBL" id="JSEY02000004">
    <property type="protein sequence ID" value="KGU49316.2"/>
    <property type="molecule type" value="Genomic_DNA"/>
</dbReference>
<dbReference type="InterPro" id="IPR048082">
    <property type="entry name" value="ParC-like"/>
</dbReference>
<dbReference type="KEGG" id="xfu:XFF4834R_plc00390"/>
<evidence type="ECO:0000313" key="1">
    <source>
        <dbReference type="EMBL" id="KGU49316.2"/>
    </source>
</evidence>
<dbReference type="NCBIfam" id="NF041544">
    <property type="entry name" value="ParC"/>
    <property type="match status" value="1"/>
</dbReference>
<dbReference type="Proteomes" id="UP000030585">
    <property type="component" value="Unassembled WGS sequence"/>
</dbReference>
<sequence length="121" mass="13132">MGHDPAQIQQCRHSPVIAIEPKALQEAADAHLVRGAEIRAAEDGEGLVVIVDLGEDRRVVGLARNRGVRYFQSFDGAAALLLERGISKFAANTVGWTPRTQPKWMKHRGHNCEGLIAAASI</sequence>